<dbReference type="CDD" id="cd06127">
    <property type="entry name" value="DEDDh"/>
    <property type="match status" value="1"/>
</dbReference>
<evidence type="ECO:0000256" key="3">
    <source>
        <dbReference type="ARBA" id="ARBA00022839"/>
    </source>
</evidence>
<evidence type="ECO:0000256" key="2">
    <source>
        <dbReference type="ARBA" id="ARBA00022801"/>
    </source>
</evidence>
<organism evidence="6 7">
    <name type="scientific">Xenorhabdus innexi</name>
    <dbReference type="NCBI Taxonomy" id="290109"/>
    <lineage>
        <taxon>Bacteria</taxon>
        <taxon>Pseudomonadati</taxon>
        <taxon>Pseudomonadota</taxon>
        <taxon>Gammaproteobacteria</taxon>
        <taxon>Enterobacterales</taxon>
        <taxon>Morganellaceae</taxon>
        <taxon>Xenorhabdus</taxon>
    </lineage>
</organism>
<reference evidence="7" key="2">
    <citation type="submission" date="2016-12" db="EMBL/GenBank/DDBJ databases">
        <authorList>
            <person name="Gaudriault S."/>
        </authorList>
    </citation>
    <scope>NUCLEOTIDE SEQUENCE [LARGE SCALE GENOMIC DNA]</scope>
    <source>
        <strain evidence="7">HGB1681 (deposited as PTA-6826 in the American Type Culture Collection)</strain>
    </source>
</reference>
<dbReference type="Proteomes" id="UP000196435">
    <property type="component" value="Unassembled WGS sequence"/>
</dbReference>
<accession>A0A1N6MRJ3</accession>
<keyword evidence="3" id="KW-0269">Exonuclease</keyword>
<dbReference type="EMBL" id="NIBU01000149">
    <property type="protein sequence ID" value="PHM23926.1"/>
    <property type="molecule type" value="Genomic_DNA"/>
</dbReference>
<keyword evidence="8" id="KW-1185">Reference proteome</keyword>
<reference evidence="5 8" key="3">
    <citation type="journal article" date="2017" name="Nat. Microbiol.">
        <title>Natural product diversity associated with the nematode symbionts Photorhabdus and Xenorhabdus.</title>
        <authorList>
            <person name="Tobias N.J."/>
            <person name="Wolff H."/>
            <person name="Djahanschiri B."/>
            <person name="Grundmann F."/>
            <person name="Kronenwerth M."/>
            <person name="Shi Y.M."/>
            <person name="Simonyi S."/>
            <person name="Grun P."/>
            <person name="Shapiro-Ilan D."/>
            <person name="Pidot S.J."/>
            <person name="Stinear T.P."/>
            <person name="Ebersberger I."/>
            <person name="Bode H.B."/>
        </authorList>
    </citation>
    <scope>NUCLEOTIDE SEQUENCE [LARGE SCALE GENOMIC DNA]</scope>
    <source>
        <strain evidence="5 8">DSM 16336</strain>
    </source>
</reference>
<dbReference type="EMBL" id="FTLG01000021">
    <property type="protein sequence ID" value="SIP71447.1"/>
    <property type="molecule type" value="Genomic_DNA"/>
</dbReference>
<dbReference type="PANTHER" id="PTHR30231">
    <property type="entry name" value="DNA POLYMERASE III SUBUNIT EPSILON"/>
    <property type="match status" value="1"/>
</dbReference>
<sequence>MSEIIRQTVITQAHQWVTERAYILDTETTGLDKQAQIVEIALTDTDGKVIYQSRLRPSVPIDAEAQAVHGIALSDLVNEPQWPQVADELISLLNSRPLIIFNAKFDLRIIAQTAKAFSMDTRWLKQLQCRCAMDLSALFYGATNKYGTISLANAARAAGVSVKGKAHSAVVDCQTTAAVVRSIANLYSQK</sequence>
<proteinExistence type="predicted"/>
<evidence type="ECO:0000313" key="6">
    <source>
        <dbReference type="EMBL" id="SIP71447.1"/>
    </source>
</evidence>
<keyword evidence="1" id="KW-0540">Nuclease</keyword>
<evidence type="ECO:0000313" key="8">
    <source>
        <dbReference type="Proteomes" id="UP000224871"/>
    </source>
</evidence>
<dbReference type="GO" id="GO:0008408">
    <property type="term" value="F:3'-5' exonuclease activity"/>
    <property type="evidence" value="ECO:0007669"/>
    <property type="project" value="TreeGrafter"/>
</dbReference>
<dbReference type="RefSeq" id="WP_099137800.1">
    <property type="nucleotide sequence ID" value="NZ_CAWNQC010000056.1"/>
</dbReference>
<dbReference type="InterPro" id="IPR036397">
    <property type="entry name" value="RNaseH_sf"/>
</dbReference>
<keyword evidence="2" id="KW-0378">Hydrolase</keyword>
<evidence type="ECO:0000313" key="5">
    <source>
        <dbReference type="EMBL" id="PHM23926.1"/>
    </source>
</evidence>
<gene>
    <name evidence="5" type="ORF">Xinn_04096</name>
    <name evidence="6" type="ORF">XIS1_1170003</name>
</gene>
<dbReference type="InterPro" id="IPR012337">
    <property type="entry name" value="RNaseH-like_sf"/>
</dbReference>
<dbReference type="OrthoDB" id="280774at2"/>
<reference evidence="6" key="1">
    <citation type="submission" date="2016-12" db="EMBL/GenBank/DDBJ databases">
        <authorList>
            <person name="Song W.-J."/>
            <person name="Kurnit D.M."/>
        </authorList>
    </citation>
    <scope>NUCLEOTIDE SEQUENCE [LARGE SCALE GENOMIC DNA]</scope>
    <source>
        <strain evidence="6">HGB1681</strain>
    </source>
</reference>
<feature type="domain" description="Exonuclease" evidence="4">
    <location>
        <begin position="20"/>
        <end position="189"/>
    </location>
</feature>
<dbReference type="SMART" id="SM00479">
    <property type="entry name" value="EXOIII"/>
    <property type="match status" value="1"/>
</dbReference>
<dbReference type="InterPro" id="IPR013520">
    <property type="entry name" value="Ribonucl_H"/>
</dbReference>
<dbReference type="PANTHER" id="PTHR30231:SF4">
    <property type="entry name" value="PROTEIN NEN2"/>
    <property type="match status" value="1"/>
</dbReference>
<dbReference type="Proteomes" id="UP000224871">
    <property type="component" value="Unassembled WGS sequence"/>
</dbReference>
<dbReference type="GO" id="GO:0006259">
    <property type="term" value="P:DNA metabolic process"/>
    <property type="evidence" value="ECO:0007669"/>
    <property type="project" value="UniProtKB-ARBA"/>
</dbReference>
<dbReference type="Gene3D" id="3.30.420.10">
    <property type="entry name" value="Ribonuclease H-like superfamily/Ribonuclease H"/>
    <property type="match status" value="1"/>
</dbReference>
<protein>
    <submittedName>
        <fullName evidence="5">DNA polymerase III subunit epsilon</fullName>
    </submittedName>
    <submittedName>
        <fullName evidence="6">Ycg4D</fullName>
    </submittedName>
</protein>
<dbReference type="AlphaFoldDB" id="A0A1N6MRJ3"/>
<dbReference type="Pfam" id="PF00929">
    <property type="entry name" value="RNase_T"/>
    <property type="match status" value="1"/>
</dbReference>
<evidence type="ECO:0000256" key="1">
    <source>
        <dbReference type="ARBA" id="ARBA00022722"/>
    </source>
</evidence>
<evidence type="ECO:0000313" key="7">
    <source>
        <dbReference type="Proteomes" id="UP000196435"/>
    </source>
</evidence>
<evidence type="ECO:0000259" key="4">
    <source>
        <dbReference type="SMART" id="SM00479"/>
    </source>
</evidence>
<dbReference type="GO" id="GO:0003676">
    <property type="term" value="F:nucleic acid binding"/>
    <property type="evidence" value="ECO:0007669"/>
    <property type="project" value="InterPro"/>
</dbReference>
<dbReference type="SUPFAM" id="SSF53098">
    <property type="entry name" value="Ribonuclease H-like"/>
    <property type="match status" value="1"/>
</dbReference>
<name>A0A1N6MRJ3_9GAMM</name>